<comment type="cofactor">
    <cofactor evidence="1 10">
        <name>heme</name>
        <dbReference type="ChEBI" id="CHEBI:30413"/>
    </cofactor>
</comment>
<dbReference type="GO" id="GO:0004497">
    <property type="term" value="F:monooxygenase activity"/>
    <property type="evidence" value="ECO:0007669"/>
    <property type="project" value="UniProtKB-KW"/>
</dbReference>
<dbReference type="HOGENOM" id="CLU_022195_0_1_1"/>
<dbReference type="GO" id="GO:0016705">
    <property type="term" value="F:oxidoreductase activity, acting on paired donors, with incorporation or reduction of molecular oxygen"/>
    <property type="evidence" value="ECO:0007669"/>
    <property type="project" value="InterPro"/>
</dbReference>
<evidence type="ECO:0000256" key="5">
    <source>
        <dbReference type="ARBA" id="ARBA00022617"/>
    </source>
</evidence>
<dbReference type="GO" id="GO:0005506">
    <property type="term" value="F:iron ion binding"/>
    <property type="evidence" value="ECO:0007669"/>
    <property type="project" value="InterPro"/>
</dbReference>
<keyword evidence="12" id="KW-1185">Reference proteome</keyword>
<dbReference type="PANTHER" id="PTHR46206">
    <property type="entry name" value="CYTOCHROME P450"/>
    <property type="match status" value="1"/>
</dbReference>
<keyword evidence="6 10" id="KW-0479">Metal-binding</keyword>
<dbReference type="InterPro" id="IPR001128">
    <property type="entry name" value="Cyt_P450"/>
</dbReference>
<dbReference type="Gene3D" id="1.10.630.10">
    <property type="entry name" value="Cytochrome P450"/>
    <property type="match status" value="1"/>
</dbReference>
<dbReference type="SUPFAM" id="SSF48264">
    <property type="entry name" value="Cytochrome P450"/>
    <property type="match status" value="1"/>
</dbReference>
<reference evidence="11 12" key="1">
    <citation type="journal article" date="2014" name="BMC Genomics">
        <title>Comparative genome sequencing reveals chemotype-specific gene clusters in the toxigenic black mold Stachybotrys.</title>
        <authorList>
            <person name="Semeiks J."/>
            <person name="Borek D."/>
            <person name="Otwinowski Z."/>
            <person name="Grishin N.V."/>
        </authorList>
    </citation>
    <scope>NUCLEOTIDE SEQUENCE [LARGE SCALE GENOMIC DNA]</scope>
    <source>
        <strain evidence="12">CBS 109288 / IBT 7711</strain>
    </source>
</reference>
<dbReference type="AlphaFoldDB" id="A0A084ASM6"/>
<feature type="binding site" description="axial binding residue" evidence="10">
    <location>
        <position position="468"/>
    </location>
    <ligand>
        <name>heme</name>
        <dbReference type="ChEBI" id="CHEBI:30413"/>
    </ligand>
    <ligandPart>
        <name>Fe</name>
        <dbReference type="ChEBI" id="CHEBI:18248"/>
    </ligandPart>
</feature>
<accession>A0A084ASM6</accession>
<dbReference type="OrthoDB" id="1844152at2759"/>
<evidence type="ECO:0000256" key="2">
    <source>
        <dbReference type="ARBA" id="ARBA00004167"/>
    </source>
</evidence>
<keyword evidence="7" id="KW-0560">Oxidoreductase</keyword>
<dbReference type="InterPro" id="IPR002403">
    <property type="entry name" value="Cyt_P450_E_grp-IV"/>
</dbReference>
<keyword evidence="9" id="KW-0503">Monooxygenase</keyword>
<comment type="subcellular location">
    <subcellularLocation>
        <location evidence="2">Membrane</location>
        <topology evidence="2">Single-pass membrane protein</topology>
    </subcellularLocation>
</comment>
<dbReference type="GO" id="GO:0020037">
    <property type="term" value="F:heme binding"/>
    <property type="evidence" value="ECO:0007669"/>
    <property type="project" value="InterPro"/>
</dbReference>
<evidence type="ECO:0000256" key="3">
    <source>
        <dbReference type="ARBA" id="ARBA00004685"/>
    </source>
</evidence>
<evidence type="ECO:0000256" key="8">
    <source>
        <dbReference type="ARBA" id="ARBA00023004"/>
    </source>
</evidence>
<name>A0A084ASM6_STACB</name>
<evidence type="ECO:0000256" key="6">
    <source>
        <dbReference type="ARBA" id="ARBA00022723"/>
    </source>
</evidence>
<dbReference type="PRINTS" id="PR00465">
    <property type="entry name" value="EP450IV"/>
</dbReference>
<dbReference type="InterPro" id="IPR036396">
    <property type="entry name" value="Cyt_P450_sf"/>
</dbReference>
<keyword evidence="8 10" id="KW-0408">Iron</keyword>
<dbReference type="EMBL" id="KL648584">
    <property type="protein sequence ID" value="KEY68305.1"/>
    <property type="molecule type" value="Genomic_DNA"/>
</dbReference>
<proteinExistence type="inferred from homology"/>
<keyword evidence="5 10" id="KW-0349">Heme</keyword>
<evidence type="ECO:0000313" key="11">
    <source>
        <dbReference type="EMBL" id="KEY68305.1"/>
    </source>
</evidence>
<dbReference type="Proteomes" id="UP000028045">
    <property type="component" value="Unassembled WGS sequence"/>
</dbReference>
<comment type="pathway">
    <text evidence="3">Mycotoxin biosynthesis.</text>
</comment>
<dbReference type="GO" id="GO:0016020">
    <property type="term" value="C:membrane"/>
    <property type="evidence" value="ECO:0007669"/>
    <property type="project" value="UniProtKB-SubCell"/>
</dbReference>
<evidence type="ECO:0000256" key="10">
    <source>
        <dbReference type="PIRSR" id="PIRSR602403-1"/>
    </source>
</evidence>
<sequence>MNNISNIIYDSLQSDSPQWKADSSLALYALAGLLLIPIFQSIKGSFSGVKAQVVGHRSFFEPQWLVRHRFIKGSAGIIQHGYDKFKESMFKIRRQDGDILVISQKFVDQLRSLPEKQLSSTWAQVRNLHGHYTTLDALIASNLHIRVIQQRLTPNLAASVPIMEEELKYALDVEMPKCDAYVSSDEWAEVKLFDLMMGVITRLSNRVFVGPEICRNDEWLSTSVHFGEAIAMTTMTLRMIPSWMHFFIGPLLPSYWQIRKHLKTAERLLGPVIRARQAQSKEERGTPDLLQHMMDLASPDEQDADFLARRQLLVSFGALHTTAMAATHTLYDLAAYQEYFEPLRAEIAEAIEGKDQLDNQTILKLPKMDSFMKESQRANPPSLLSFHRYVRTPVKLNDGTVFPAGTHFAMAADAVLHDKSMLPGGGDPDVFDGFRYSRLREDPDNQNRYLFAQTDNNHLHFGHGRCACPGRFFSSVEIKVLFIYLLTRYDWKYPEGKGRPENFSAEESRYPDPSARVLIKRRKDAII</sequence>
<protein>
    <submittedName>
        <fullName evidence="11">Uncharacterized protein</fullName>
    </submittedName>
</protein>
<evidence type="ECO:0000256" key="7">
    <source>
        <dbReference type="ARBA" id="ARBA00023002"/>
    </source>
</evidence>
<organism evidence="11 12">
    <name type="scientific">Stachybotrys chartarum (strain CBS 109288 / IBT 7711)</name>
    <name type="common">Toxic black mold</name>
    <name type="synonym">Stilbospora chartarum</name>
    <dbReference type="NCBI Taxonomy" id="1280523"/>
    <lineage>
        <taxon>Eukaryota</taxon>
        <taxon>Fungi</taxon>
        <taxon>Dikarya</taxon>
        <taxon>Ascomycota</taxon>
        <taxon>Pezizomycotina</taxon>
        <taxon>Sordariomycetes</taxon>
        <taxon>Hypocreomycetidae</taxon>
        <taxon>Hypocreales</taxon>
        <taxon>Stachybotryaceae</taxon>
        <taxon>Stachybotrys</taxon>
    </lineage>
</organism>
<dbReference type="CDD" id="cd11041">
    <property type="entry name" value="CYP503A1-like"/>
    <property type="match status" value="1"/>
</dbReference>
<evidence type="ECO:0000313" key="12">
    <source>
        <dbReference type="Proteomes" id="UP000028045"/>
    </source>
</evidence>
<gene>
    <name evidence="11" type="ORF">S7711_07051</name>
</gene>
<dbReference type="PANTHER" id="PTHR46206:SF6">
    <property type="entry name" value="CYTOCHROME P450 MONOOXYGENASE AN1598-RELATED"/>
    <property type="match status" value="1"/>
</dbReference>
<comment type="similarity">
    <text evidence="4">Belongs to the cytochrome P450 family.</text>
</comment>
<dbReference type="Pfam" id="PF00067">
    <property type="entry name" value="p450"/>
    <property type="match status" value="1"/>
</dbReference>
<evidence type="ECO:0000256" key="1">
    <source>
        <dbReference type="ARBA" id="ARBA00001971"/>
    </source>
</evidence>
<evidence type="ECO:0000256" key="4">
    <source>
        <dbReference type="ARBA" id="ARBA00010617"/>
    </source>
</evidence>
<evidence type="ECO:0000256" key="9">
    <source>
        <dbReference type="ARBA" id="ARBA00023033"/>
    </source>
</evidence>